<keyword evidence="5" id="KW-1185">Reference proteome</keyword>
<sequence>MSTSTSEPAMDRLGDRLLLPAATGSPGDGRAVRRAVRERAAKVVGAPDVLDDIELMTAEALANAVLHGSGAIGITVATDGRRLRVEVRDDGPADVRKDPARRCVDHGRGLAVIDALSAEWALERSSGETRLWFVVEPPDAPDPAS</sequence>
<evidence type="ECO:0000256" key="1">
    <source>
        <dbReference type="ARBA" id="ARBA00022527"/>
    </source>
</evidence>
<keyword evidence="4" id="KW-0067">ATP-binding</keyword>
<dbReference type="InterPro" id="IPR036890">
    <property type="entry name" value="HATPase_C_sf"/>
</dbReference>
<dbReference type="Pfam" id="PF13581">
    <property type="entry name" value="HATPase_c_2"/>
    <property type="match status" value="1"/>
</dbReference>
<dbReference type="EMBL" id="JBHSON010000053">
    <property type="protein sequence ID" value="MFC5750430.1"/>
    <property type="molecule type" value="Genomic_DNA"/>
</dbReference>
<accession>A0ABW1A4F6</accession>
<evidence type="ECO:0000259" key="3">
    <source>
        <dbReference type="Pfam" id="PF13581"/>
    </source>
</evidence>
<comment type="caution">
    <text evidence="4">The sequence shown here is derived from an EMBL/GenBank/DDBJ whole genome shotgun (WGS) entry which is preliminary data.</text>
</comment>
<keyword evidence="1" id="KW-0418">Kinase</keyword>
<dbReference type="Gene3D" id="3.30.565.10">
    <property type="entry name" value="Histidine kinase-like ATPase, C-terminal domain"/>
    <property type="match status" value="1"/>
</dbReference>
<dbReference type="PANTHER" id="PTHR35526:SF3">
    <property type="entry name" value="ANTI-SIGMA-F FACTOR RSBW"/>
    <property type="match status" value="1"/>
</dbReference>
<proteinExistence type="predicted"/>
<dbReference type="Proteomes" id="UP001596074">
    <property type="component" value="Unassembled WGS sequence"/>
</dbReference>
<dbReference type="GO" id="GO:0005524">
    <property type="term" value="F:ATP binding"/>
    <property type="evidence" value="ECO:0007669"/>
    <property type="project" value="UniProtKB-KW"/>
</dbReference>
<keyword evidence="4" id="KW-0547">Nucleotide-binding</keyword>
<name>A0ABW1A4F6_9ACTN</name>
<keyword evidence="1" id="KW-0723">Serine/threonine-protein kinase</keyword>
<feature type="domain" description="Histidine kinase/HSP90-like ATPase" evidence="3">
    <location>
        <begin position="29"/>
        <end position="133"/>
    </location>
</feature>
<reference evidence="5" key="1">
    <citation type="journal article" date="2019" name="Int. J. Syst. Evol. Microbiol.">
        <title>The Global Catalogue of Microorganisms (GCM) 10K type strain sequencing project: providing services to taxonomists for standard genome sequencing and annotation.</title>
        <authorList>
            <consortium name="The Broad Institute Genomics Platform"/>
            <consortium name="The Broad Institute Genome Sequencing Center for Infectious Disease"/>
            <person name="Wu L."/>
            <person name="Ma J."/>
        </authorList>
    </citation>
    <scope>NUCLEOTIDE SEQUENCE [LARGE SCALE GENOMIC DNA]</scope>
    <source>
        <strain evidence="5">KCTC 42087</strain>
    </source>
</reference>
<dbReference type="InterPro" id="IPR050267">
    <property type="entry name" value="Anti-sigma-factor_SerPK"/>
</dbReference>
<dbReference type="InterPro" id="IPR003594">
    <property type="entry name" value="HATPase_dom"/>
</dbReference>
<dbReference type="PANTHER" id="PTHR35526">
    <property type="entry name" value="ANTI-SIGMA-F FACTOR RSBW-RELATED"/>
    <property type="match status" value="1"/>
</dbReference>
<evidence type="ECO:0000256" key="2">
    <source>
        <dbReference type="SAM" id="MobiDB-lite"/>
    </source>
</evidence>
<dbReference type="RefSeq" id="WP_378286172.1">
    <property type="nucleotide sequence ID" value="NZ_JBHSON010000053.1"/>
</dbReference>
<evidence type="ECO:0000313" key="4">
    <source>
        <dbReference type="EMBL" id="MFC5750430.1"/>
    </source>
</evidence>
<gene>
    <name evidence="4" type="ORF">ACFPZN_32805</name>
</gene>
<feature type="region of interest" description="Disordered" evidence="2">
    <location>
        <begin position="1"/>
        <end position="33"/>
    </location>
</feature>
<organism evidence="4 5">
    <name type="scientific">Actinomadura rugatobispora</name>
    <dbReference type="NCBI Taxonomy" id="1994"/>
    <lineage>
        <taxon>Bacteria</taxon>
        <taxon>Bacillati</taxon>
        <taxon>Actinomycetota</taxon>
        <taxon>Actinomycetes</taxon>
        <taxon>Streptosporangiales</taxon>
        <taxon>Thermomonosporaceae</taxon>
        <taxon>Actinomadura</taxon>
    </lineage>
</organism>
<dbReference type="CDD" id="cd16936">
    <property type="entry name" value="HATPase_RsbW-like"/>
    <property type="match status" value="1"/>
</dbReference>
<protein>
    <submittedName>
        <fullName evidence="4">ATP-binding protein</fullName>
    </submittedName>
</protein>
<dbReference type="SUPFAM" id="SSF55874">
    <property type="entry name" value="ATPase domain of HSP90 chaperone/DNA topoisomerase II/histidine kinase"/>
    <property type="match status" value="1"/>
</dbReference>
<keyword evidence="1" id="KW-0808">Transferase</keyword>
<evidence type="ECO:0000313" key="5">
    <source>
        <dbReference type="Proteomes" id="UP001596074"/>
    </source>
</evidence>